<dbReference type="EMBL" id="AB982300">
    <property type="protein sequence ID" value="BAS02470.1"/>
    <property type="molecule type" value="Genomic_DNA"/>
</dbReference>
<organism evidence="1">
    <name type="scientific">Triticum aestivum</name>
    <name type="common">Wheat</name>
    <dbReference type="NCBI Taxonomy" id="4565"/>
    <lineage>
        <taxon>Eukaryota</taxon>
        <taxon>Viridiplantae</taxon>
        <taxon>Streptophyta</taxon>
        <taxon>Embryophyta</taxon>
        <taxon>Tracheophyta</taxon>
        <taxon>Spermatophyta</taxon>
        <taxon>Magnoliopsida</taxon>
        <taxon>Liliopsida</taxon>
        <taxon>Poales</taxon>
        <taxon>Poaceae</taxon>
        <taxon>BOP clade</taxon>
        <taxon>Pooideae</taxon>
        <taxon>Triticodae</taxon>
        <taxon>Triticeae</taxon>
        <taxon>Triticinae</taxon>
        <taxon>Triticum</taxon>
    </lineage>
</organism>
<accession>A0A0K2QJE0</accession>
<name>A0A0K2QJE0_WHEAT</name>
<dbReference type="AlphaFoldDB" id="A0A0K2QJE0"/>
<sequence>MKTILILALLTIVATTATTAVRVQVPQL</sequence>
<protein>
    <submittedName>
        <fullName evidence="1">Pseudo alpha/beta-gliadin</fullName>
    </submittedName>
</protein>
<evidence type="ECO:0000313" key="1">
    <source>
        <dbReference type="EMBL" id="BAS02470.1"/>
    </source>
</evidence>
<proteinExistence type="predicted"/>
<reference evidence="1" key="1">
    <citation type="journal article" date="2016" name="Mol. Genet. Genomics">
        <title>Comprehensive molecular characterization of the ?/?-gliadin multigene family in hexaploid wheat.</title>
        <authorList>
            <person name="Noma S."/>
            <person name="Kawaura K."/>
            <person name="Hayakawa K."/>
            <person name="Abe C."/>
            <person name="Tsuge N."/>
            <person name="Ogihara Y."/>
        </authorList>
    </citation>
    <scope>NUCLEOTIDE SEQUENCE</scope>
</reference>